<dbReference type="AlphaFoldDB" id="E4RKZ6"/>
<reference evidence="2 3" key="1">
    <citation type="submission" date="2010-11" db="EMBL/GenBank/DDBJ databases">
        <title>Complete sequence of Halanaerobium sp. sapolanicus.</title>
        <authorList>
            <consortium name="US DOE Joint Genome Institute"/>
            <person name="Lucas S."/>
            <person name="Copeland A."/>
            <person name="Lapidus A."/>
            <person name="Cheng J.-F."/>
            <person name="Bruce D."/>
            <person name="Goodwin L."/>
            <person name="Pitluck S."/>
            <person name="Davenport K."/>
            <person name="Detter J.C."/>
            <person name="Han C."/>
            <person name="Tapia R."/>
            <person name="Land M."/>
            <person name="Hauser L."/>
            <person name="Jeffries C."/>
            <person name="Kyrpides N."/>
            <person name="Ivanova N."/>
            <person name="Mikhailova N."/>
            <person name="Begemann M.B."/>
            <person name="Mormile M.R."/>
            <person name="Wall J.D."/>
            <person name="Elias D.A."/>
            <person name="Woyke T."/>
        </authorList>
    </citation>
    <scope>NUCLEOTIDE SEQUENCE [LARGE SCALE GENOMIC DNA]</scope>
    <source>
        <strain evidence="3">sapolanicus</strain>
    </source>
</reference>
<dbReference type="RefSeq" id="WP_013406796.1">
    <property type="nucleotide sequence ID" value="NC_014654.1"/>
</dbReference>
<dbReference type="Pfam" id="PF00561">
    <property type="entry name" value="Abhydrolase_1"/>
    <property type="match status" value="1"/>
</dbReference>
<keyword evidence="3" id="KW-1185">Reference proteome</keyword>
<gene>
    <name evidence="2" type="ordered locus">Halsa_2333</name>
</gene>
<sequence length="219" mass="24653">MNEKVVLLHGYHKKKSDMQVLKENLEKLGYQIILVELPLTFKTIKKAGKIFKNKLHNIRLKLKKGEKINLAAHSSGGLVLRNYLAELEDKSYIKRVVLIATPNSGSRLAAKSNKYLPFFTKIFKTLDSIVPDNLEEIKLSSGEEIEIGAIAGTKSNLFLGKLLKGANDGRIEVNSVKADFLTDFIMLPYGHKEIHYQFKTAKAVACFFQNGNFKSLKNN</sequence>
<proteinExistence type="predicted"/>
<evidence type="ECO:0000313" key="3">
    <source>
        <dbReference type="Proteomes" id="UP000007434"/>
    </source>
</evidence>
<dbReference type="KEGG" id="has:Halsa_2333"/>
<dbReference type="InterPro" id="IPR000073">
    <property type="entry name" value="AB_hydrolase_1"/>
</dbReference>
<evidence type="ECO:0000313" key="2">
    <source>
        <dbReference type="EMBL" id="ADQ15737.1"/>
    </source>
</evidence>
<dbReference type="InterPro" id="IPR029058">
    <property type="entry name" value="AB_hydrolase_fold"/>
</dbReference>
<dbReference type="PANTHER" id="PTHR37946">
    <property type="entry name" value="SLL1969 PROTEIN"/>
    <property type="match status" value="1"/>
</dbReference>
<accession>E4RKZ6</accession>
<feature type="domain" description="AB hydrolase-1" evidence="1">
    <location>
        <begin position="5"/>
        <end position="109"/>
    </location>
</feature>
<dbReference type="OrthoDB" id="9775557at2"/>
<dbReference type="eggNOG" id="COG1075">
    <property type="taxonomic scope" value="Bacteria"/>
</dbReference>
<evidence type="ECO:0000259" key="1">
    <source>
        <dbReference type="Pfam" id="PF00561"/>
    </source>
</evidence>
<dbReference type="PANTHER" id="PTHR37946:SF1">
    <property type="entry name" value="SLL1969 PROTEIN"/>
    <property type="match status" value="1"/>
</dbReference>
<dbReference type="STRING" id="656519.Halsa_2333"/>
<dbReference type="Gene3D" id="3.40.50.1820">
    <property type="entry name" value="alpha/beta hydrolase"/>
    <property type="match status" value="1"/>
</dbReference>
<dbReference type="HOGENOM" id="CLU_075528_1_1_9"/>
<name>E4RKZ6_HALHG</name>
<dbReference type="Proteomes" id="UP000007434">
    <property type="component" value="Chromosome"/>
</dbReference>
<organism evidence="2 3">
    <name type="scientific">Halanaerobium hydrogeniformans</name>
    <name type="common">Halanaerobium sp. (strain sapolanicus)</name>
    <dbReference type="NCBI Taxonomy" id="656519"/>
    <lineage>
        <taxon>Bacteria</taxon>
        <taxon>Bacillati</taxon>
        <taxon>Bacillota</taxon>
        <taxon>Clostridia</taxon>
        <taxon>Halanaerobiales</taxon>
        <taxon>Halanaerobiaceae</taxon>
        <taxon>Halanaerobium</taxon>
    </lineage>
</organism>
<dbReference type="EMBL" id="CP002304">
    <property type="protein sequence ID" value="ADQ15737.1"/>
    <property type="molecule type" value="Genomic_DNA"/>
</dbReference>
<dbReference type="SUPFAM" id="SSF53474">
    <property type="entry name" value="alpha/beta-Hydrolases"/>
    <property type="match status" value="1"/>
</dbReference>
<protein>
    <recommendedName>
        <fullName evidence="1">AB hydrolase-1 domain-containing protein</fullName>
    </recommendedName>
</protein>
<reference evidence="2 3" key="2">
    <citation type="journal article" date="2011" name="J. Bacteriol.">
        <title>Complete Genome Sequence of the Haloalkaliphilic, Hydrogen Producing Halanaerobium hydrogenoformans.</title>
        <authorList>
            <person name="Brown S.D."/>
            <person name="Begemann M.B."/>
            <person name="Mormile M.R."/>
            <person name="Wall J.D."/>
            <person name="Han C.S."/>
            <person name="Goodwin L.A."/>
            <person name="Pitluck S."/>
            <person name="Land M.L."/>
            <person name="Hauser L.J."/>
            <person name="Elias D.A."/>
        </authorList>
    </citation>
    <scope>NUCLEOTIDE SEQUENCE [LARGE SCALE GENOMIC DNA]</scope>
    <source>
        <strain evidence="3">sapolanicus</strain>
    </source>
</reference>